<dbReference type="Pfam" id="PF13443">
    <property type="entry name" value="HTH_26"/>
    <property type="match status" value="1"/>
</dbReference>
<proteinExistence type="predicted"/>
<evidence type="ECO:0000313" key="2">
    <source>
        <dbReference type="EMBL" id="BBP44541.1"/>
    </source>
</evidence>
<dbReference type="Proteomes" id="UP000501466">
    <property type="component" value="Chromosome"/>
</dbReference>
<organism evidence="2 3">
    <name type="scientific">Thiosulfativibrio zosterae</name>
    <dbReference type="NCBI Taxonomy" id="2675053"/>
    <lineage>
        <taxon>Bacteria</taxon>
        <taxon>Pseudomonadati</taxon>
        <taxon>Pseudomonadota</taxon>
        <taxon>Gammaproteobacteria</taxon>
        <taxon>Thiotrichales</taxon>
        <taxon>Piscirickettsiaceae</taxon>
        <taxon>Thiosulfativibrio</taxon>
    </lineage>
</organism>
<dbReference type="Gene3D" id="1.10.260.40">
    <property type="entry name" value="lambda repressor-like DNA-binding domains"/>
    <property type="match status" value="1"/>
</dbReference>
<protein>
    <submittedName>
        <fullName evidence="2">Transcriptional regulator</fullName>
    </submittedName>
</protein>
<reference evidence="3" key="1">
    <citation type="submission" date="2019-11" db="EMBL/GenBank/DDBJ databases">
        <title>Isolation and characterization of two novel species in the genus Thiomicrorhabdus.</title>
        <authorList>
            <person name="Mochizuki J."/>
            <person name="Kojima H."/>
            <person name="Fukui M."/>
        </authorList>
    </citation>
    <scope>NUCLEOTIDE SEQUENCE [LARGE SCALE GENOMIC DNA]</scope>
    <source>
        <strain evidence="3">AkT22</strain>
    </source>
</reference>
<evidence type="ECO:0000259" key="1">
    <source>
        <dbReference type="PROSITE" id="PS50943"/>
    </source>
</evidence>
<dbReference type="GO" id="GO:0003677">
    <property type="term" value="F:DNA binding"/>
    <property type="evidence" value="ECO:0007669"/>
    <property type="project" value="InterPro"/>
</dbReference>
<feature type="domain" description="HTH cro/C1-type" evidence="1">
    <location>
        <begin position="6"/>
        <end position="61"/>
    </location>
</feature>
<dbReference type="InterPro" id="IPR001387">
    <property type="entry name" value="Cro/C1-type_HTH"/>
</dbReference>
<dbReference type="EMBL" id="AP021888">
    <property type="protein sequence ID" value="BBP44541.1"/>
    <property type="molecule type" value="Genomic_DNA"/>
</dbReference>
<keyword evidence="3" id="KW-1185">Reference proteome</keyword>
<dbReference type="AlphaFoldDB" id="A0A6F8PQZ1"/>
<evidence type="ECO:0000313" key="3">
    <source>
        <dbReference type="Proteomes" id="UP000501466"/>
    </source>
</evidence>
<accession>A0A6F8PQZ1</accession>
<dbReference type="InterPro" id="IPR010982">
    <property type="entry name" value="Lambda_DNA-bd_dom_sf"/>
</dbReference>
<gene>
    <name evidence="2" type="ORF">THMIRHAT_22870</name>
</gene>
<dbReference type="SUPFAM" id="SSF47413">
    <property type="entry name" value="lambda repressor-like DNA-binding domains"/>
    <property type="match status" value="1"/>
</dbReference>
<dbReference type="KEGG" id="tzo:THMIRHAT_22870"/>
<dbReference type="PANTHER" id="PTHR37301:SF1">
    <property type="entry name" value="DNA-BINDING PROTEIN"/>
    <property type="match status" value="1"/>
</dbReference>
<dbReference type="PANTHER" id="PTHR37301">
    <property type="entry name" value="DNA-BINDING PROTEIN-RELATED"/>
    <property type="match status" value="1"/>
</dbReference>
<dbReference type="PROSITE" id="PS50943">
    <property type="entry name" value="HTH_CROC1"/>
    <property type="match status" value="1"/>
</dbReference>
<name>A0A6F8PQZ1_9GAMM</name>
<sequence length="69" mass="7976">MIKSNLSTLMGSKRLKVIDVAREIDVNRNAIDLLYKDEAKRVDIEVLDKLCKFFECTPNDILVFTTEDK</sequence>